<proteinExistence type="predicted"/>
<organism evidence="6 7">
    <name type="scientific">Macrostomum lignano</name>
    <dbReference type="NCBI Taxonomy" id="282301"/>
    <lineage>
        <taxon>Eukaryota</taxon>
        <taxon>Metazoa</taxon>
        <taxon>Spiralia</taxon>
        <taxon>Lophotrochozoa</taxon>
        <taxon>Platyhelminthes</taxon>
        <taxon>Rhabditophora</taxon>
        <taxon>Macrostomorpha</taxon>
        <taxon>Macrostomida</taxon>
        <taxon>Macrostomidae</taxon>
        <taxon>Macrostomum</taxon>
    </lineage>
</organism>
<dbReference type="PANTHER" id="PTHR10337">
    <property type="entry name" value="SHC TRANSFORMING PROTEIN"/>
    <property type="match status" value="1"/>
</dbReference>
<evidence type="ECO:0008006" key="8">
    <source>
        <dbReference type="Google" id="ProtNLM"/>
    </source>
</evidence>
<keyword evidence="1 2" id="KW-0727">SH2 domain</keyword>
<gene>
    <name evidence="6" type="ORF">BOX15_Mlig001238g5</name>
</gene>
<comment type="caution">
    <text evidence="6">The sequence shown here is derived from an EMBL/GenBank/DDBJ whole genome shotgun (WGS) entry which is preliminary data.</text>
</comment>
<dbReference type="GO" id="GO:0005886">
    <property type="term" value="C:plasma membrane"/>
    <property type="evidence" value="ECO:0007669"/>
    <property type="project" value="TreeGrafter"/>
</dbReference>
<dbReference type="SMART" id="SM00252">
    <property type="entry name" value="SH2"/>
    <property type="match status" value="1"/>
</dbReference>
<dbReference type="SMART" id="SM00462">
    <property type="entry name" value="PTB"/>
    <property type="match status" value="1"/>
</dbReference>
<protein>
    <recommendedName>
        <fullName evidence="8">SHC-transforming protein 1</fullName>
    </recommendedName>
</protein>
<dbReference type="PRINTS" id="PR00401">
    <property type="entry name" value="SH2DOMAIN"/>
</dbReference>
<dbReference type="InterPro" id="IPR011993">
    <property type="entry name" value="PH-like_dom_sf"/>
</dbReference>
<evidence type="ECO:0000256" key="3">
    <source>
        <dbReference type="SAM" id="MobiDB-lite"/>
    </source>
</evidence>
<dbReference type="PROSITE" id="PS50001">
    <property type="entry name" value="SH2"/>
    <property type="match status" value="1"/>
</dbReference>
<evidence type="ECO:0000259" key="4">
    <source>
        <dbReference type="PROSITE" id="PS01179"/>
    </source>
</evidence>
<feature type="domain" description="SH2" evidence="5">
    <location>
        <begin position="292"/>
        <end position="384"/>
    </location>
</feature>
<feature type="domain" description="PID" evidence="4">
    <location>
        <begin position="29"/>
        <end position="181"/>
    </location>
</feature>
<dbReference type="Pfam" id="PF00640">
    <property type="entry name" value="PID"/>
    <property type="match status" value="1"/>
</dbReference>
<dbReference type="STRING" id="282301.A0A267FE64"/>
<feature type="non-terminal residue" evidence="6">
    <location>
        <position position="1"/>
    </location>
</feature>
<dbReference type="CDD" id="cd01209">
    <property type="entry name" value="PTB_Shc"/>
    <property type="match status" value="1"/>
</dbReference>
<sequence>QQQPQQHQQRPPAPTRFVHADTNLSPDTGVTYGVRYLGNVPVLASTRSLSPEIRNQVTRAAIAMCCEVDGANAARSRRPAGPAAAHLGERPVLQFSGRAARICISTRSIAVLASDTQETIAHHNLINVSFASGGDSDTVDCVAYVAKDSLLGRACHVIECPDGLAAEVVSTIGQAFELRYRGAFGGVEQQQPQQQPPVSTSQYVELRRSDDPALSVAAAEVPVGNLLNLDDDTGGSSQFNDSQSSGAASNVASPGINGTSEPPPQPPPRQAVSPAASAVSGASVPEPVSQPWYHGPISRQQAERLLSAAGDFLVRAATGQPGQFVLSGRLAEGRCKHLLLVDPDGRVRTRDRAFDNLEQLVAFHVDSRLPIVSEDSELVLCCPVSRA</sequence>
<feature type="region of interest" description="Disordered" evidence="3">
    <location>
        <begin position="228"/>
        <end position="294"/>
    </location>
</feature>
<dbReference type="GO" id="GO:0035556">
    <property type="term" value="P:intracellular signal transduction"/>
    <property type="evidence" value="ECO:0007669"/>
    <property type="project" value="InterPro"/>
</dbReference>
<dbReference type="InterPro" id="IPR006020">
    <property type="entry name" value="PTB/PI_dom"/>
</dbReference>
<dbReference type="SUPFAM" id="SSF50729">
    <property type="entry name" value="PH domain-like"/>
    <property type="match status" value="1"/>
</dbReference>
<evidence type="ECO:0000259" key="5">
    <source>
        <dbReference type="PROSITE" id="PS50001"/>
    </source>
</evidence>
<dbReference type="Proteomes" id="UP000215902">
    <property type="component" value="Unassembled WGS sequence"/>
</dbReference>
<feature type="compositionally biased region" description="Polar residues" evidence="3">
    <location>
        <begin position="234"/>
        <end position="259"/>
    </location>
</feature>
<dbReference type="PRINTS" id="PR00629">
    <property type="entry name" value="SHCPIDOMAIN"/>
</dbReference>
<reference evidence="6 7" key="1">
    <citation type="submission" date="2017-06" db="EMBL/GenBank/DDBJ databases">
        <title>A platform for efficient transgenesis in Macrostomum lignano, a flatworm model organism for stem cell research.</title>
        <authorList>
            <person name="Berezikov E."/>
        </authorList>
    </citation>
    <scope>NUCLEOTIDE SEQUENCE [LARGE SCALE GENOMIC DNA]</scope>
    <source>
        <strain evidence="6">DV1</strain>
        <tissue evidence="6">Whole organism</tissue>
    </source>
</reference>
<evidence type="ECO:0000313" key="7">
    <source>
        <dbReference type="Proteomes" id="UP000215902"/>
    </source>
</evidence>
<evidence type="ECO:0000256" key="2">
    <source>
        <dbReference type="PROSITE-ProRule" id="PRU00191"/>
    </source>
</evidence>
<dbReference type="Pfam" id="PF00017">
    <property type="entry name" value="SH2"/>
    <property type="match status" value="1"/>
</dbReference>
<dbReference type="EMBL" id="NIVC01001115">
    <property type="protein sequence ID" value="PAA72075.1"/>
    <property type="molecule type" value="Genomic_DNA"/>
</dbReference>
<dbReference type="InterPro" id="IPR006019">
    <property type="entry name" value="PID_Shc-like"/>
</dbReference>
<accession>A0A267FE64</accession>
<dbReference type="AlphaFoldDB" id="A0A267FE64"/>
<dbReference type="InterPro" id="IPR051235">
    <property type="entry name" value="CEP152/SHC-Transforming"/>
</dbReference>
<keyword evidence="7" id="KW-1185">Reference proteome</keyword>
<dbReference type="Gene3D" id="2.30.29.30">
    <property type="entry name" value="Pleckstrin-homology domain (PH domain)/Phosphotyrosine-binding domain (PTB)"/>
    <property type="match status" value="1"/>
</dbReference>
<dbReference type="GO" id="GO:0007169">
    <property type="term" value="P:cell surface receptor protein tyrosine kinase signaling pathway"/>
    <property type="evidence" value="ECO:0007669"/>
    <property type="project" value="TreeGrafter"/>
</dbReference>
<feature type="compositionally biased region" description="Low complexity" evidence="3">
    <location>
        <begin position="270"/>
        <end position="289"/>
    </location>
</feature>
<dbReference type="GO" id="GO:0030971">
    <property type="term" value="F:receptor tyrosine kinase binding"/>
    <property type="evidence" value="ECO:0007669"/>
    <property type="project" value="TreeGrafter"/>
</dbReference>
<evidence type="ECO:0000313" key="6">
    <source>
        <dbReference type="EMBL" id="PAA72075.1"/>
    </source>
</evidence>
<dbReference type="InterPro" id="IPR000980">
    <property type="entry name" value="SH2"/>
</dbReference>
<dbReference type="PROSITE" id="PS01179">
    <property type="entry name" value="PID"/>
    <property type="match status" value="1"/>
</dbReference>
<dbReference type="SUPFAM" id="SSF55550">
    <property type="entry name" value="SH2 domain"/>
    <property type="match status" value="1"/>
</dbReference>
<dbReference type="PANTHER" id="PTHR10337:SF11">
    <property type="entry name" value="DSHC PROTEIN"/>
    <property type="match status" value="1"/>
</dbReference>
<dbReference type="Gene3D" id="3.30.505.10">
    <property type="entry name" value="SH2 domain"/>
    <property type="match status" value="1"/>
</dbReference>
<evidence type="ECO:0000256" key="1">
    <source>
        <dbReference type="ARBA" id="ARBA00022999"/>
    </source>
</evidence>
<feature type="compositionally biased region" description="Low complexity" evidence="3">
    <location>
        <begin position="1"/>
        <end position="10"/>
    </location>
</feature>
<dbReference type="InterPro" id="IPR036860">
    <property type="entry name" value="SH2_dom_sf"/>
</dbReference>
<dbReference type="OrthoDB" id="9938362at2759"/>
<name>A0A267FE64_9PLAT</name>
<feature type="region of interest" description="Disordered" evidence="3">
    <location>
        <begin position="1"/>
        <end position="24"/>
    </location>
</feature>